<dbReference type="PANTHER" id="PTHR36923">
    <property type="entry name" value="FERREDOXIN"/>
    <property type="match status" value="1"/>
</dbReference>
<keyword evidence="6 8" id="KW-0411">Iron-sulfur</keyword>
<dbReference type="PANTHER" id="PTHR36923:SF3">
    <property type="entry name" value="FERREDOXIN"/>
    <property type="match status" value="1"/>
</dbReference>
<dbReference type="eggNOG" id="COG1141">
    <property type="taxonomic scope" value="Bacteria"/>
</dbReference>
<reference evidence="9 10" key="1">
    <citation type="submission" date="2014-07" db="EMBL/GenBank/DDBJ databases">
        <title>Genome Sequence of Rhodococcus opacus Strain R7, a Biodegrader of Mono- and Polycyclic Aromatic Hydrocarbons.</title>
        <authorList>
            <person name="Di Gennaro P."/>
            <person name="Zampolli J."/>
            <person name="Presti I."/>
            <person name="Cappelletti M."/>
            <person name="D'Ursi P."/>
            <person name="Orro A."/>
            <person name="Mezzelani A."/>
            <person name="Milanesi L."/>
        </authorList>
    </citation>
    <scope>NUCLEOTIDE SEQUENCE [LARGE SCALE GENOMIC DNA]</scope>
    <source>
        <strain evidence="9 10">R7</strain>
    </source>
</reference>
<sequence length="63" mass="7119">MDVRVDYGMCQDHGQCAIASPRVFQMDDDGKLVYDKHPEDSQRDEVEEAADVCPVQAIFLDES</sequence>
<accession>A0A076ENZ4</accession>
<comment type="function">
    <text evidence="8">Ferredoxins are iron-sulfur proteins that transfer electrons in a wide variety of metabolic reactions.</text>
</comment>
<evidence type="ECO:0000256" key="2">
    <source>
        <dbReference type="ARBA" id="ARBA00022448"/>
    </source>
</evidence>
<dbReference type="AlphaFoldDB" id="A0A076ENZ4"/>
<name>A0A076ENZ4_RHOOP</name>
<dbReference type="InterPro" id="IPR001080">
    <property type="entry name" value="3Fe4S_ferredoxin"/>
</dbReference>
<dbReference type="Pfam" id="PF13370">
    <property type="entry name" value="Fer4_13"/>
    <property type="match status" value="1"/>
</dbReference>
<dbReference type="GO" id="GO:0005506">
    <property type="term" value="F:iron ion binding"/>
    <property type="evidence" value="ECO:0007669"/>
    <property type="project" value="UniProtKB-UniRule"/>
</dbReference>
<dbReference type="InterPro" id="IPR051269">
    <property type="entry name" value="Fe-S_cluster_ET"/>
</dbReference>
<keyword evidence="3 8" id="KW-0479">Metal-binding</keyword>
<evidence type="ECO:0000256" key="1">
    <source>
        <dbReference type="ARBA" id="ARBA00001927"/>
    </source>
</evidence>
<evidence type="ECO:0000313" key="9">
    <source>
        <dbReference type="EMBL" id="AII07616.1"/>
    </source>
</evidence>
<evidence type="ECO:0000256" key="7">
    <source>
        <dbReference type="ARBA" id="ARBA00023291"/>
    </source>
</evidence>
<gene>
    <name evidence="9" type="ORF">EP51_24375</name>
</gene>
<comment type="cofactor">
    <cofactor evidence="1">
        <name>[3Fe-4S] cluster</name>
        <dbReference type="ChEBI" id="CHEBI:21137"/>
    </cofactor>
</comment>
<evidence type="ECO:0000256" key="3">
    <source>
        <dbReference type="ARBA" id="ARBA00022723"/>
    </source>
</evidence>
<dbReference type="EMBL" id="CP008947">
    <property type="protein sequence ID" value="AII07616.1"/>
    <property type="molecule type" value="Genomic_DNA"/>
</dbReference>
<keyword evidence="4 8" id="KW-0249">Electron transport</keyword>
<keyword evidence="5 8" id="KW-0408">Iron</keyword>
<dbReference type="Proteomes" id="UP000028488">
    <property type="component" value="Chromosome"/>
</dbReference>
<keyword evidence="7" id="KW-0003">3Fe-4S</keyword>
<organism evidence="9 10">
    <name type="scientific">Rhodococcus opacus</name>
    <name type="common">Nocardia opaca</name>
    <dbReference type="NCBI Taxonomy" id="37919"/>
    <lineage>
        <taxon>Bacteria</taxon>
        <taxon>Bacillati</taxon>
        <taxon>Actinomycetota</taxon>
        <taxon>Actinomycetes</taxon>
        <taxon>Mycobacteriales</taxon>
        <taxon>Nocardiaceae</taxon>
        <taxon>Rhodococcus</taxon>
    </lineage>
</organism>
<proteinExistence type="predicted"/>
<evidence type="ECO:0000313" key="10">
    <source>
        <dbReference type="Proteomes" id="UP000028488"/>
    </source>
</evidence>
<dbReference type="SUPFAM" id="SSF54862">
    <property type="entry name" value="4Fe-4S ferredoxins"/>
    <property type="match status" value="1"/>
</dbReference>
<keyword evidence="2 8" id="KW-0813">Transport</keyword>
<dbReference type="RefSeq" id="WP_037230252.1">
    <property type="nucleotide sequence ID" value="NZ_CP008947.1"/>
</dbReference>
<evidence type="ECO:0000256" key="5">
    <source>
        <dbReference type="ARBA" id="ARBA00023004"/>
    </source>
</evidence>
<evidence type="ECO:0000256" key="6">
    <source>
        <dbReference type="ARBA" id="ARBA00023014"/>
    </source>
</evidence>
<dbReference type="PRINTS" id="PR00352">
    <property type="entry name" value="3FE4SFRDOXIN"/>
</dbReference>
<evidence type="ECO:0000256" key="8">
    <source>
        <dbReference type="RuleBase" id="RU368020"/>
    </source>
</evidence>
<dbReference type="GO" id="GO:0009055">
    <property type="term" value="F:electron transfer activity"/>
    <property type="evidence" value="ECO:0007669"/>
    <property type="project" value="UniProtKB-UniRule"/>
</dbReference>
<evidence type="ECO:0000256" key="4">
    <source>
        <dbReference type="ARBA" id="ARBA00022982"/>
    </source>
</evidence>
<dbReference type="Gene3D" id="3.30.70.20">
    <property type="match status" value="1"/>
</dbReference>
<dbReference type="GO" id="GO:0051538">
    <property type="term" value="F:3 iron, 4 sulfur cluster binding"/>
    <property type="evidence" value="ECO:0007669"/>
    <property type="project" value="UniProtKB-KW"/>
</dbReference>
<protein>
    <recommendedName>
        <fullName evidence="8">Ferredoxin</fullName>
    </recommendedName>
</protein>